<dbReference type="GO" id="GO:0016020">
    <property type="term" value="C:membrane"/>
    <property type="evidence" value="ECO:0007669"/>
    <property type="project" value="UniProtKB-SubCell"/>
</dbReference>
<evidence type="ECO:0000259" key="7">
    <source>
        <dbReference type="Pfam" id="PF01284"/>
    </source>
</evidence>
<organism evidence="8 9">
    <name type="scientific">Ascobolus immersus RN42</name>
    <dbReference type="NCBI Taxonomy" id="1160509"/>
    <lineage>
        <taxon>Eukaryota</taxon>
        <taxon>Fungi</taxon>
        <taxon>Dikarya</taxon>
        <taxon>Ascomycota</taxon>
        <taxon>Pezizomycotina</taxon>
        <taxon>Pezizomycetes</taxon>
        <taxon>Pezizales</taxon>
        <taxon>Ascobolaceae</taxon>
        <taxon>Ascobolus</taxon>
    </lineage>
</organism>
<dbReference type="PANTHER" id="PTHR37451">
    <property type="entry name" value="MARVEL DOMAIN"/>
    <property type="match status" value="1"/>
</dbReference>
<gene>
    <name evidence="8" type="ORF">BJ508DRAFT_418041</name>
</gene>
<evidence type="ECO:0000256" key="5">
    <source>
        <dbReference type="SAM" id="MobiDB-lite"/>
    </source>
</evidence>
<feature type="transmembrane region" description="Helical" evidence="6">
    <location>
        <begin position="29"/>
        <end position="48"/>
    </location>
</feature>
<evidence type="ECO:0000256" key="3">
    <source>
        <dbReference type="ARBA" id="ARBA00022989"/>
    </source>
</evidence>
<evidence type="ECO:0000313" key="9">
    <source>
        <dbReference type="Proteomes" id="UP000275078"/>
    </source>
</evidence>
<protein>
    <recommendedName>
        <fullName evidence="7">MARVEL domain-containing protein</fullName>
    </recommendedName>
</protein>
<evidence type="ECO:0000256" key="4">
    <source>
        <dbReference type="ARBA" id="ARBA00023136"/>
    </source>
</evidence>
<feature type="compositionally biased region" description="Polar residues" evidence="5">
    <location>
        <begin position="200"/>
        <end position="210"/>
    </location>
</feature>
<dbReference type="Pfam" id="PF01284">
    <property type="entry name" value="MARVEL"/>
    <property type="match status" value="1"/>
</dbReference>
<evidence type="ECO:0000256" key="1">
    <source>
        <dbReference type="ARBA" id="ARBA00004141"/>
    </source>
</evidence>
<dbReference type="STRING" id="1160509.A0A3N4HPJ2"/>
<feature type="transmembrane region" description="Helical" evidence="6">
    <location>
        <begin position="145"/>
        <end position="175"/>
    </location>
</feature>
<accession>A0A3N4HPJ2</accession>
<feature type="compositionally biased region" description="Basic and acidic residues" evidence="5">
    <location>
        <begin position="186"/>
        <end position="199"/>
    </location>
</feature>
<feature type="region of interest" description="Disordered" evidence="5">
    <location>
        <begin position="115"/>
        <end position="136"/>
    </location>
</feature>
<keyword evidence="2 6" id="KW-0812">Transmembrane</keyword>
<dbReference type="InterPro" id="IPR008253">
    <property type="entry name" value="Marvel"/>
</dbReference>
<evidence type="ECO:0000256" key="2">
    <source>
        <dbReference type="ARBA" id="ARBA00022692"/>
    </source>
</evidence>
<evidence type="ECO:0000256" key="6">
    <source>
        <dbReference type="SAM" id="Phobius"/>
    </source>
</evidence>
<feature type="compositionally biased region" description="Low complexity" evidence="5">
    <location>
        <begin position="124"/>
        <end position="134"/>
    </location>
</feature>
<feature type="region of interest" description="Disordered" evidence="5">
    <location>
        <begin position="186"/>
        <end position="210"/>
    </location>
</feature>
<evidence type="ECO:0000313" key="8">
    <source>
        <dbReference type="EMBL" id="RPA75649.1"/>
    </source>
</evidence>
<comment type="subcellular location">
    <subcellularLocation>
        <location evidence="1">Membrane</location>
        <topology evidence="1">Multi-pass membrane protein</topology>
    </subcellularLocation>
</comment>
<keyword evidence="4 6" id="KW-0472">Membrane</keyword>
<feature type="domain" description="MARVEL" evidence="7">
    <location>
        <begin position="2"/>
        <end position="170"/>
    </location>
</feature>
<name>A0A3N4HPJ2_ASCIM</name>
<keyword evidence="3 6" id="KW-1133">Transmembrane helix</keyword>
<dbReference type="PANTHER" id="PTHR37451:SF4">
    <property type="entry name" value="MARVEL DOMAIN-CONTAINING PROTEIN"/>
    <property type="match status" value="1"/>
</dbReference>
<reference evidence="8 9" key="1">
    <citation type="journal article" date="2018" name="Nat. Ecol. Evol.">
        <title>Pezizomycetes genomes reveal the molecular basis of ectomycorrhizal truffle lifestyle.</title>
        <authorList>
            <person name="Murat C."/>
            <person name="Payen T."/>
            <person name="Noel B."/>
            <person name="Kuo A."/>
            <person name="Morin E."/>
            <person name="Chen J."/>
            <person name="Kohler A."/>
            <person name="Krizsan K."/>
            <person name="Balestrini R."/>
            <person name="Da Silva C."/>
            <person name="Montanini B."/>
            <person name="Hainaut M."/>
            <person name="Levati E."/>
            <person name="Barry K.W."/>
            <person name="Belfiori B."/>
            <person name="Cichocki N."/>
            <person name="Clum A."/>
            <person name="Dockter R.B."/>
            <person name="Fauchery L."/>
            <person name="Guy J."/>
            <person name="Iotti M."/>
            <person name="Le Tacon F."/>
            <person name="Lindquist E.A."/>
            <person name="Lipzen A."/>
            <person name="Malagnac F."/>
            <person name="Mello A."/>
            <person name="Molinier V."/>
            <person name="Miyauchi S."/>
            <person name="Poulain J."/>
            <person name="Riccioni C."/>
            <person name="Rubini A."/>
            <person name="Sitrit Y."/>
            <person name="Splivallo R."/>
            <person name="Traeger S."/>
            <person name="Wang M."/>
            <person name="Zifcakova L."/>
            <person name="Wipf D."/>
            <person name="Zambonelli A."/>
            <person name="Paolocci F."/>
            <person name="Nowrousian M."/>
            <person name="Ottonello S."/>
            <person name="Baldrian P."/>
            <person name="Spatafora J.W."/>
            <person name="Henrissat B."/>
            <person name="Nagy L.G."/>
            <person name="Aury J.M."/>
            <person name="Wincker P."/>
            <person name="Grigoriev I.V."/>
            <person name="Bonfante P."/>
            <person name="Martin F.M."/>
        </authorList>
    </citation>
    <scope>NUCLEOTIDE SEQUENCE [LARGE SCALE GENOMIC DNA]</scope>
    <source>
        <strain evidence="8 9">RN42</strain>
    </source>
</reference>
<feature type="transmembrane region" description="Helical" evidence="6">
    <location>
        <begin position="60"/>
        <end position="81"/>
    </location>
</feature>
<proteinExistence type="predicted"/>
<dbReference type="EMBL" id="ML119760">
    <property type="protein sequence ID" value="RPA75649.1"/>
    <property type="molecule type" value="Genomic_DNA"/>
</dbReference>
<dbReference type="OrthoDB" id="2117453at2759"/>
<dbReference type="AlphaFoldDB" id="A0A3N4HPJ2"/>
<keyword evidence="9" id="KW-1185">Reference proteome</keyword>
<sequence>MILAVLVLGLTAVPSHVFTRDLGEVHKSMAFNIFTASYTILVLIAFWFTSTRFPKLYNRWSVLAVEGLTWLFWLIAFSMLADFTRKTSWLGKNGMLQKRDESSFTMGSGDKTYTGYSTEDIPESSGDYGSSYSGSGSGKKGVSGWWAMCAVASAVGAIGWIVWTVTLVTVALAVFGKQAAGVEHTGTGEKFGKTRDTEMHTQSVGNTQSV</sequence>
<dbReference type="Proteomes" id="UP000275078">
    <property type="component" value="Unassembled WGS sequence"/>
</dbReference>